<evidence type="ECO:0000313" key="2">
    <source>
        <dbReference type="Proteomes" id="UP000186922"/>
    </source>
</evidence>
<keyword evidence="2" id="KW-1185">Reference proteome</keyword>
<reference evidence="1 2" key="1">
    <citation type="journal article" date="2016" name="Nat. Commun.">
        <title>Extremotolerant tardigrade genome and improved radiotolerance of human cultured cells by tardigrade-unique protein.</title>
        <authorList>
            <person name="Hashimoto T."/>
            <person name="Horikawa D.D."/>
            <person name="Saito Y."/>
            <person name="Kuwahara H."/>
            <person name="Kozuka-Hata H."/>
            <person name="Shin-I T."/>
            <person name="Minakuchi Y."/>
            <person name="Ohishi K."/>
            <person name="Motoyama A."/>
            <person name="Aizu T."/>
            <person name="Enomoto A."/>
            <person name="Kondo K."/>
            <person name="Tanaka S."/>
            <person name="Hara Y."/>
            <person name="Koshikawa S."/>
            <person name="Sagara H."/>
            <person name="Miura T."/>
            <person name="Yokobori S."/>
            <person name="Miyagawa K."/>
            <person name="Suzuki Y."/>
            <person name="Kubo T."/>
            <person name="Oyama M."/>
            <person name="Kohara Y."/>
            <person name="Fujiyama A."/>
            <person name="Arakawa K."/>
            <person name="Katayama T."/>
            <person name="Toyoda A."/>
            <person name="Kunieda T."/>
        </authorList>
    </citation>
    <scope>NUCLEOTIDE SEQUENCE [LARGE SCALE GENOMIC DNA]</scope>
    <source>
        <strain evidence="1 2">YOKOZUNA-1</strain>
    </source>
</reference>
<dbReference type="EMBL" id="BDGG01000004">
    <property type="protein sequence ID" value="GAU97704.1"/>
    <property type="molecule type" value="Genomic_DNA"/>
</dbReference>
<protein>
    <submittedName>
        <fullName evidence="1">Uncharacterized protein</fullName>
    </submittedName>
</protein>
<proteinExistence type="predicted"/>
<gene>
    <name evidence="1" type="primary">RvY_08954-1</name>
    <name evidence="1" type="synonym">RvY_08954.1</name>
    <name evidence="1" type="ORF">RvY_08954</name>
</gene>
<organism evidence="1 2">
    <name type="scientific">Ramazzottius varieornatus</name>
    <name type="common">Water bear</name>
    <name type="synonym">Tardigrade</name>
    <dbReference type="NCBI Taxonomy" id="947166"/>
    <lineage>
        <taxon>Eukaryota</taxon>
        <taxon>Metazoa</taxon>
        <taxon>Ecdysozoa</taxon>
        <taxon>Tardigrada</taxon>
        <taxon>Eutardigrada</taxon>
        <taxon>Parachela</taxon>
        <taxon>Hypsibioidea</taxon>
        <taxon>Ramazzottiidae</taxon>
        <taxon>Ramazzottius</taxon>
    </lineage>
</organism>
<dbReference type="AlphaFoldDB" id="A0A1D1V7S8"/>
<evidence type="ECO:0000313" key="1">
    <source>
        <dbReference type="EMBL" id="GAU97704.1"/>
    </source>
</evidence>
<accession>A0A1D1V7S8</accession>
<dbReference type="Proteomes" id="UP000186922">
    <property type="component" value="Unassembled WGS sequence"/>
</dbReference>
<sequence length="67" mass="7832">MKELQLKQEKLVVERAPESRLAEESKMKYGLELKRMEADRSKSKAECKRDELMTTVMMEALKGLNED</sequence>
<comment type="caution">
    <text evidence="1">The sequence shown here is derived from an EMBL/GenBank/DDBJ whole genome shotgun (WGS) entry which is preliminary data.</text>
</comment>
<name>A0A1D1V7S8_RAMVA</name>